<dbReference type="InterPro" id="IPR027469">
    <property type="entry name" value="Cation_efflux_TMD_sf"/>
</dbReference>
<dbReference type="GO" id="GO:0016020">
    <property type="term" value="C:membrane"/>
    <property type="evidence" value="ECO:0007669"/>
    <property type="project" value="UniProtKB-SubCell"/>
</dbReference>
<dbReference type="FunFam" id="1.20.1510.10:FF:000006">
    <property type="entry name" value="Divalent cation efflux transporter"/>
    <property type="match status" value="1"/>
</dbReference>
<feature type="transmembrane region" description="Helical" evidence="7">
    <location>
        <begin position="7"/>
        <end position="25"/>
    </location>
</feature>
<dbReference type="InterPro" id="IPR002524">
    <property type="entry name" value="Cation_efflux"/>
</dbReference>
<dbReference type="NCBIfam" id="TIGR01297">
    <property type="entry name" value="CDF"/>
    <property type="match status" value="1"/>
</dbReference>
<dbReference type="SUPFAM" id="SSF161111">
    <property type="entry name" value="Cation efflux protein transmembrane domain-like"/>
    <property type="match status" value="1"/>
</dbReference>
<evidence type="ECO:0000256" key="4">
    <source>
        <dbReference type="ARBA" id="ARBA00022692"/>
    </source>
</evidence>
<dbReference type="PANTHER" id="PTHR43840">
    <property type="entry name" value="MITOCHONDRIAL METAL TRANSPORTER 1-RELATED"/>
    <property type="match status" value="1"/>
</dbReference>
<dbReference type="eggNOG" id="COG0053">
    <property type="taxonomic scope" value="Bacteria"/>
</dbReference>
<dbReference type="Pfam" id="PF01545">
    <property type="entry name" value="Cation_efflux"/>
    <property type="match status" value="1"/>
</dbReference>
<evidence type="ECO:0000256" key="2">
    <source>
        <dbReference type="ARBA" id="ARBA00008114"/>
    </source>
</evidence>
<evidence type="ECO:0000313" key="10">
    <source>
        <dbReference type="EMBL" id="ABJ86339.1"/>
    </source>
</evidence>
<dbReference type="InterPro" id="IPR050291">
    <property type="entry name" value="CDF_Transporter"/>
</dbReference>
<keyword evidence="3" id="KW-0813">Transport</keyword>
<sequence precursor="true">MQIGQRVAVAGMLVSGALALIKIFAGLAGNSTAVVADGLESAADVIASGFVLFGLTIAARPADDNHPYGHGRVETLTGLVIGFVLTGGGALISWGSLRRLGQPTEPLAAFVIGPLVLSLFAKMGLAAMKFRYGKRLHSAALTADAWNDAMDTISAMVALVAVGLTLSDRVRFAEADRYGGFVVGLIVIAAGLRVSRETAMQLMDTMPGEPLIAEIRSAAMSVPGVVGVEKCYARKTGMKYHVDLHLEVDPEMTVRHSHQLAHEVQLCIMGRLDWVADVLIHVEPAPDGHKA</sequence>
<dbReference type="HOGENOM" id="CLU_013430_3_6_0"/>
<organism evidence="10">
    <name type="scientific">Solibacter usitatus (strain Ellin6076)</name>
    <dbReference type="NCBI Taxonomy" id="234267"/>
    <lineage>
        <taxon>Bacteria</taxon>
        <taxon>Pseudomonadati</taxon>
        <taxon>Acidobacteriota</taxon>
        <taxon>Terriglobia</taxon>
        <taxon>Bryobacterales</taxon>
        <taxon>Solibacteraceae</taxon>
        <taxon>Candidatus Solibacter</taxon>
    </lineage>
</organism>
<reference evidence="10" key="1">
    <citation type="submission" date="2006-10" db="EMBL/GenBank/DDBJ databases">
        <title>Complete sequence of Solibacter usitatus Ellin6076.</title>
        <authorList>
            <consortium name="US DOE Joint Genome Institute"/>
            <person name="Copeland A."/>
            <person name="Lucas S."/>
            <person name="Lapidus A."/>
            <person name="Barry K."/>
            <person name="Detter J.C."/>
            <person name="Glavina del Rio T."/>
            <person name="Hammon N."/>
            <person name="Israni S."/>
            <person name="Dalin E."/>
            <person name="Tice H."/>
            <person name="Pitluck S."/>
            <person name="Thompson L.S."/>
            <person name="Brettin T."/>
            <person name="Bruce D."/>
            <person name="Han C."/>
            <person name="Tapia R."/>
            <person name="Gilna P."/>
            <person name="Schmutz J."/>
            <person name="Larimer F."/>
            <person name="Land M."/>
            <person name="Hauser L."/>
            <person name="Kyrpides N."/>
            <person name="Mikhailova N."/>
            <person name="Janssen P.H."/>
            <person name="Kuske C.R."/>
            <person name="Richardson P."/>
        </authorList>
    </citation>
    <scope>NUCLEOTIDE SEQUENCE</scope>
    <source>
        <strain evidence="10">Ellin6076</strain>
    </source>
</reference>
<protein>
    <submittedName>
        <fullName evidence="10">Cation diffusion facilitator family transporter</fullName>
    </submittedName>
</protein>
<comment type="subcellular location">
    <subcellularLocation>
        <location evidence="1">Membrane</location>
        <topology evidence="1">Multi-pass membrane protein</topology>
    </subcellularLocation>
</comment>
<evidence type="ECO:0000256" key="6">
    <source>
        <dbReference type="ARBA" id="ARBA00023136"/>
    </source>
</evidence>
<feature type="transmembrane region" description="Helical" evidence="7">
    <location>
        <begin position="107"/>
        <end position="128"/>
    </location>
</feature>
<feature type="domain" description="Cation efflux protein cytoplasmic" evidence="9">
    <location>
        <begin position="209"/>
        <end position="284"/>
    </location>
</feature>
<proteinExistence type="inferred from homology"/>
<keyword evidence="6 7" id="KW-0472">Membrane</keyword>
<dbReference type="InterPro" id="IPR058533">
    <property type="entry name" value="Cation_efflux_TM"/>
</dbReference>
<comment type="similarity">
    <text evidence="2">Belongs to the cation diffusion facilitator (CDF) transporter (TC 2.A.4) family.</text>
</comment>
<evidence type="ECO:0000259" key="9">
    <source>
        <dbReference type="Pfam" id="PF16916"/>
    </source>
</evidence>
<accession>Q01VH6</accession>
<dbReference type="OrthoDB" id="9806522at2"/>
<dbReference type="AlphaFoldDB" id="Q01VH6"/>
<dbReference type="Pfam" id="PF16916">
    <property type="entry name" value="ZT_dimer"/>
    <property type="match status" value="1"/>
</dbReference>
<keyword evidence="4 7" id="KW-0812">Transmembrane</keyword>
<dbReference type="PANTHER" id="PTHR43840:SF15">
    <property type="entry name" value="MITOCHONDRIAL METAL TRANSPORTER 1-RELATED"/>
    <property type="match status" value="1"/>
</dbReference>
<evidence type="ECO:0000256" key="7">
    <source>
        <dbReference type="SAM" id="Phobius"/>
    </source>
</evidence>
<dbReference type="KEGG" id="sus:Acid_5390"/>
<feature type="domain" description="Cation efflux protein transmembrane" evidence="8">
    <location>
        <begin position="10"/>
        <end position="203"/>
    </location>
</feature>
<evidence type="ECO:0000256" key="1">
    <source>
        <dbReference type="ARBA" id="ARBA00004141"/>
    </source>
</evidence>
<keyword evidence="5 7" id="KW-1133">Transmembrane helix</keyword>
<dbReference type="SUPFAM" id="SSF160240">
    <property type="entry name" value="Cation efflux protein cytoplasmic domain-like"/>
    <property type="match status" value="1"/>
</dbReference>
<dbReference type="EMBL" id="CP000473">
    <property type="protein sequence ID" value="ABJ86339.1"/>
    <property type="molecule type" value="Genomic_DNA"/>
</dbReference>
<dbReference type="STRING" id="234267.Acid_5390"/>
<dbReference type="Gene3D" id="3.30.70.1350">
    <property type="entry name" value="Cation efflux protein, cytoplasmic domain"/>
    <property type="match status" value="1"/>
</dbReference>
<dbReference type="Gene3D" id="1.20.1510.10">
    <property type="entry name" value="Cation efflux protein transmembrane domain"/>
    <property type="match status" value="1"/>
</dbReference>
<evidence type="ECO:0000259" key="8">
    <source>
        <dbReference type="Pfam" id="PF01545"/>
    </source>
</evidence>
<feature type="transmembrane region" description="Helical" evidence="7">
    <location>
        <begin position="178"/>
        <end position="195"/>
    </location>
</feature>
<gene>
    <name evidence="10" type="ordered locus">Acid_5390</name>
</gene>
<evidence type="ECO:0000256" key="5">
    <source>
        <dbReference type="ARBA" id="ARBA00022989"/>
    </source>
</evidence>
<feature type="transmembrane region" description="Helical" evidence="7">
    <location>
        <begin position="75"/>
        <end position="95"/>
    </location>
</feature>
<name>Q01VH6_SOLUE</name>
<evidence type="ECO:0000256" key="3">
    <source>
        <dbReference type="ARBA" id="ARBA00022448"/>
    </source>
</evidence>
<dbReference type="InterPro" id="IPR036837">
    <property type="entry name" value="Cation_efflux_CTD_sf"/>
</dbReference>
<dbReference type="GO" id="GO:0008324">
    <property type="term" value="F:monoatomic cation transmembrane transporter activity"/>
    <property type="evidence" value="ECO:0007669"/>
    <property type="project" value="InterPro"/>
</dbReference>
<dbReference type="InterPro" id="IPR027470">
    <property type="entry name" value="Cation_efflux_CTD"/>
</dbReference>
<dbReference type="InParanoid" id="Q01VH6"/>